<proteinExistence type="predicted"/>
<sequence>MSRTLPRERRREKRRRYLKEGESVADIVSDRTSGGDSDLVLVYRQLGLRFFNPGVPIHGSLSLSLSRVLDFSRKRK</sequence>
<dbReference type="EMBL" id="GGEC01036664">
    <property type="protein sequence ID" value="MBX17148.1"/>
    <property type="molecule type" value="Transcribed_RNA"/>
</dbReference>
<dbReference type="AlphaFoldDB" id="A0A2P2LGP1"/>
<evidence type="ECO:0000313" key="1">
    <source>
        <dbReference type="EMBL" id="MBX17148.1"/>
    </source>
</evidence>
<name>A0A2P2LGP1_RHIMU</name>
<organism evidence="1">
    <name type="scientific">Rhizophora mucronata</name>
    <name type="common">Asiatic mangrove</name>
    <dbReference type="NCBI Taxonomy" id="61149"/>
    <lineage>
        <taxon>Eukaryota</taxon>
        <taxon>Viridiplantae</taxon>
        <taxon>Streptophyta</taxon>
        <taxon>Embryophyta</taxon>
        <taxon>Tracheophyta</taxon>
        <taxon>Spermatophyta</taxon>
        <taxon>Magnoliopsida</taxon>
        <taxon>eudicotyledons</taxon>
        <taxon>Gunneridae</taxon>
        <taxon>Pentapetalae</taxon>
        <taxon>rosids</taxon>
        <taxon>fabids</taxon>
        <taxon>Malpighiales</taxon>
        <taxon>Rhizophoraceae</taxon>
        <taxon>Rhizophora</taxon>
    </lineage>
</organism>
<reference evidence="1" key="1">
    <citation type="submission" date="2018-02" db="EMBL/GenBank/DDBJ databases">
        <title>Rhizophora mucronata_Transcriptome.</title>
        <authorList>
            <person name="Meera S.P."/>
            <person name="Sreeshan A."/>
            <person name="Augustine A."/>
        </authorList>
    </citation>
    <scope>NUCLEOTIDE SEQUENCE</scope>
    <source>
        <tissue evidence="1">Leaf</tissue>
    </source>
</reference>
<accession>A0A2P2LGP1</accession>
<protein>
    <submittedName>
        <fullName evidence="1">Uncharacterized protein MANES_13G044400</fullName>
    </submittedName>
</protein>